<evidence type="ECO:0000313" key="8">
    <source>
        <dbReference type="EMBL" id="SFZ80889.1"/>
    </source>
</evidence>
<comment type="similarity">
    <text evidence="7">Belongs to the PdxA family.</text>
</comment>
<evidence type="ECO:0000256" key="1">
    <source>
        <dbReference type="ARBA" id="ARBA00022490"/>
    </source>
</evidence>
<dbReference type="HAMAP" id="MF_00536">
    <property type="entry name" value="PdxA"/>
    <property type="match status" value="1"/>
</dbReference>
<dbReference type="RefSeq" id="WP_072338547.1">
    <property type="nucleotide sequence ID" value="NZ_FPKU01000001.1"/>
</dbReference>
<keyword evidence="7" id="KW-0460">Magnesium</keyword>
<feature type="binding site" evidence="7">
    <location>
        <position position="291"/>
    </location>
    <ligand>
        <name>substrate</name>
    </ligand>
</feature>
<comment type="miscellaneous">
    <text evidence="7">The active site is located at the dimer interface.</text>
</comment>
<dbReference type="NCBIfam" id="TIGR00557">
    <property type="entry name" value="pdxA"/>
    <property type="match status" value="1"/>
</dbReference>
<dbReference type="Proteomes" id="UP000183447">
    <property type="component" value="Unassembled WGS sequence"/>
</dbReference>
<comment type="function">
    <text evidence="7">Catalyzes the NAD(P)-dependent oxidation of 4-(phosphooxy)-L-threonine (HTP) into 2-amino-3-oxo-4-(phosphooxy)butyric acid which spontaneously decarboxylates to form 3-amino-2-oxopropyl phosphate (AHAP).</text>
</comment>
<organism evidence="8 9">
    <name type="scientific">Devosia enhydra</name>
    <dbReference type="NCBI Taxonomy" id="665118"/>
    <lineage>
        <taxon>Bacteria</taxon>
        <taxon>Pseudomonadati</taxon>
        <taxon>Pseudomonadota</taxon>
        <taxon>Alphaproteobacteria</taxon>
        <taxon>Hyphomicrobiales</taxon>
        <taxon>Devosiaceae</taxon>
        <taxon>Devosia</taxon>
    </lineage>
</organism>
<reference evidence="8 9" key="1">
    <citation type="submission" date="2016-11" db="EMBL/GenBank/DDBJ databases">
        <authorList>
            <person name="Jaros S."/>
            <person name="Januszkiewicz K."/>
            <person name="Wedrychowicz H."/>
        </authorList>
    </citation>
    <scope>NUCLEOTIDE SEQUENCE [LARGE SCALE GENOMIC DNA]</scope>
    <source>
        <strain evidence="8 9">ATCC 23634</strain>
    </source>
</reference>
<dbReference type="NCBIfam" id="NF003699">
    <property type="entry name" value="PRK05312.1"/>
    <property type="match status" value="1"/>
</dbReference>
<keyword evidence="9" id="KW-1185">Reference proteome</keyword>
<comment type="catalytic activity">
    <reaction evidence="7">
        <text>4-(phosphooxy)-L-threonine + NAD(+) = 3-amino-2-oxopropyl phosphate + CO2 + NADH</text>
        <dbReference type="Rhea" id="RHEA:32275"/>
        <dbReference type="ChEBI" id="CHEBI:16526"/>
        <dbReference type="ChEBI" id="CHEBI:57279"/>
        <dbReference type="ChEBI" id="CHEBI:57540"/>
        <dbReference type="ChEBI" id="CHEBI:57945"/>
        <dbReference type="ChEBI" id="CHEBI:58452"/>
        <dbReference type="EC" id="1.1.1.262"/>
    </reaction>
</comment>
<protein>
    <recommendedName>
        <fullName evidence="7">4-hydroxythreonine-4-phosphate dehydrogenase</fullName>
        <ecNumber evidence="7">1.1.1.262</ecNumber>
    </recommendedName>
    <alternativeName>
        <fullName evidence="7">4-(phosphohydroxy)-L-threonine dehydrogenase</fullName>
    </alternativeName>
</protein>
<sequence length="334" mass="35395">MNPTGAKPLAVSMGEPAGIGPDLILRLYAERQQHGLPAFIVYGHLDFLRARAQRLGLDIALVAAAPDAAAETFPNALPVADIAGLVPDKPGDSTPLSANVVVEAISQATFATLRGTCRGVVTAPIQKSVLYTAGFRHPGHTEFLAALCWPDQPQRQSVMMLAHDELRVVPLTVHVPLSSVPGLVTAELIGATCRTVAHDLRTRFGIETPRLALSGLNPHAGEDGSMGTEEQRIIGPAIVNLQREGLDVTGPLPADTLFHLPRWRQFDAVIAMYHDQALIPIKTVAFDAAVNITLGLPIVRTSPDHGTAFDLAGTGKASSASMLAAIRMAHRLTA</sequence>
<dbReference type="InterPro" id="IPR037510">
    <property type="entry name" value="PdxA"/>
</dbReference>
<dbReference type="GO" id="GO:0051287">
    <property type="term" value="F:NAD binding"/>
    <property type="evidence" value="ECO:0007669"/>
    <property type="project" value="InterPro"/>
</dbReference>
<feature type="binding site" evidence="7">
    <location>
        <position position="219"/>
    </location>
    <ligand>
        <name>a divalent metal cation</name>
        <dbReference type="ChEBI" id="CHEBI:60240"/>
        <note>ligand shared between dimeric partners</note>
    </ligand>
</feature>
<gene>
    <name evidence="7" type="primary">pdxA</name>
    <name evidence="8" type="ORF">SAMN02983003_0192</name>
</gene>
<evidence type="ECO:0000256" key="3">
    <source>
        <dbReference type="ARBA" id="ARBA00022857"/>
    </source>
</evidence>
<dbReference type="InterPro" id="IPR005255">
    <property type="entry name" value="PdxA_fam"/>
</dbReference>
<comment type="cofactor">
    <cofactor evidence="7">
        <name>Zn(2+)</name>
        <dbReference type="ChEBI" id="CHEBI:29105"/>
    </cofactor>
    <cofactor evidence="7">
        <name>Mg(2+)</name>
        <dbReference type="ChEBI" id="CHEBI:18420"/>
    </cofactor>
    <cofactor evidence="7">
        <name>Co(2+)</name>
        <dbReference type="ChEBI" id="CHEBI:48828"/>
    </cofactor>
    <text evidence="7">Binds 1 divalent metal cation per subunit. Can use ions such as Zn(2+), Mg(2+) or Co(2+).</text>
</comment>
<comment type="subcellular location">
    <subcellularLocation>
        <location evidence="7">Cytoplasm</location>
    </subcellularLocation>
</comment>
<keyword evidence="7" id="KW-0170">Cobalt</keyword>
<dbReference type="Pfam" id="PF04166">
    <property type="entry name" value="PdxA"/>
    <property type="match status" value="1"/>
</dbReference>
<dbReference type="EC" id="1.1.1.262" evidence="7"/>
<dbReference type="OrthoDB" id="9801783at2"/>
<dbReference type="GO" id="GO:0050897">
    <property type="term" value="F:cobalt ion binding"/>
    <property type="evidence" value="ECO:0007669"/>
    <property type="project" value="UniProtKB-UniRule"/>
</dbReference>
<proteinExistence type="inferred from homology"/>
<dbReference type="GO" id="GO:0050570">
    <property type="term" value="F:4-hydroxythreonine-4-phosphate dehydrogenase activity"/>
    <property type="evidence" value="ECO:0007669"/>
    <property type="project" value="UniProtKB-UniRule"/>
</dbReference>
<evidence type="ECO:0000256" key="5">
    <source>
        <dbReference type="ARBA" id="ARBA00023027"/>
    </source>
</evidence>
<keyword evidence="3 7" id="KW-0521">NADP</keyword>
<dbReference type="GO" id="GO:0042823">
    <property type="term" value="P:pyridoxal phosphate biosynthetic process"/>
    <property type="evidence" value="ECO:0007669"/>
    <property type="project" value="UniProtKB-UniRule"/>
</dbReference>
<comment type="subunit">
    <text evidence="7">Homodimer.</text>
</comment>
<keyword evidence="6 7" id="KW-0664">Pyridoxine biosynthesis</keyword>
<keyword evidence="1 7" id="KW-0963">Cytoplasm</keyword>
<name>A0A1K2HSG1_9HYPH</name>
<evidence type="ECO:0000256" key="4">
    <source>
        <dbReference type="ARBA" id="ARBA00023002"/>
    </source>
</evidence>
<dbReference type="SUPFAM" id="SSF53659">
    <property type="entry name" value="Isocitrate/Isopropylmalate dehydrogenase-like"/>
    <property type="match status" value="1"/>
</dbReference>
<keyword evidence="7" id="KW-0862">Zinc</keyword>
<keyword evidence="5 7" id="KW-0520">NAD</keyword>
<comment type="pathway">
    <text evidence="7">Cofactor biosynthesis; pyridoxine 5'-phosphate biosynthesis; pyridoxine 5'-phosphate from D-erythrose 4-phosphate: step 4/5.</text>
</comment>
<feature type="binding site" evidence="7">
    <location>
        <position position="140"/>
    </location>
    <ligand>
        <name>substrate</name>
    </ligand>
</feature>
<dbReference type="GO" id="GO:0000287">
    <property type="term" value="F:magnesium ion binding"/>
    <property type="evidence" value="ECO:0007669"/>
    <property type="project" value="UniProtKB-UniRule"/>
</dbReference>
<dbReference type="GO" id="GO:0008615">
    <property type="term" value="P:pyridoxine biosynthetic process"/>
    <property type="evidence" value="ECO:0007669"/>
    <property type="project" value="UniProtKB-UniRule"/>
</dbReference>
<feature type="binding site" evidence="7">
    <location>
        <position position="174"/>
    </location>
    <ligand>
        <name>a divalent metal cation</name>
        <dbReference type="ChEBI" id="CHEBI:60240"/>
        <note>ligand shared between dimeric partners</note>
    </ligand>
</feature>
<dbReference type="EMBL" id="FPKU01000001">
    <property type="protein sequence ID" value="SFZ80889.1"/>
    <property type="molecule type" value="Genomic_DNA"/>
</dbReference>
<dbReference type="STRING" id="665118.SAMN02983003_0192"/>
<dbReference type="AlphaFoldDB" id="A0A1K2HSG1"/>
<evidence type="ECO:0000256" key="6">
    <source>
        <dbReference type="ARBA" id="ARBA00023096"/>
    </source>
</evidence>
<feature type="binding site" evidence="7">
    <location>
        <position position="141"/>
    </location>
    <ligand>
        <name>substrate</name>
    </ligand>
</feature>
<dbReference type="GO" id="GO:0005737">
    <property type="term" value="C:cytoplasm"/>
    <property type="evidence" value="ECO:0007669"/>
    <property type="project" value="UniProtKB-SubCell"/>
</dbReference>
<evidence type="ECO:0000256" key="2">
    <source>
        <dbReference type="ARBA" id="ARBA00022723"/>
    </source>
</evidence>
<dbReference type="PANTHER" id="PTHR30004:SF6">
    <property type="entry name" value="D-THREONATE 4-PHOSPHATE DEHYDROGENASE"/>
    <property type="match status" value="1"/>
</dbReference>
<feature type="binding site" evidence="7">
    <location>
        <position position="274"/>
    </location>
    <ligand>
        <name>a divalent metal cation</name>
        <dbReference type="ChEBI" id="CHEBI:60240"/>
        <note>ligand shared between dimeric partners</note>
    </ligand>
</feature>
<dbReference type="UniPathway" id="UPA00244">
    <property type="reaction ID" value="UER00312"/>
</dbReference>
<accession>A0A1K2HSG1</accession>
<dbReference type="GO" id="GO:0008270">
    <property type="term" value="F:zinc ion binding"/>
    <property type="evidence" value="ECO:0007669"/>
    <property type="project" value="UniProtKB-UniRule"/>
</dbReference>
<keyword evidence="4 7" id="KW-0560">Oxidoreductase</keyword>
<evidence type="ECO:0000256" key="7">
    <source>
        <dbReference type="HAMAP-Rule" id="MF_00536"/>
    </source>
</evidence>
<dbReference type="Gene3D" id="3.40.718.10">
    <property type="entry name" value="Isopropylmalate Dehydrogenase"/>
    <property type="match status" value="1"/>
</dbReference>
<dbReference type="PANTHER" id="PTHR30004">
    <property type="entry name" value="4-HYDROXYTHREONINE-4-PHOSPHATE DEHYDROGENASE"/>
    <property type="match status" value="1"/>
</dbReference>
<evidence type="ECO:0000313" key="9">
    <source>
        <dbReference type="Proteomes" id="UP000183447"/>
    </source>
</evidence>
<feature type="binding site" evidence="7">
    <location>
        <position position="300"/>
    </location>
    <ligand>
        <name>substrate</name>
    </ligand>
</feature>
<keyword evidence="2 7" id="KW-0479">Metal-binding</keyword>
<feature type="binding site" evidence="7">
    <location>
        <position position="282"/>
    </location>
    <ligand>
        <name>substrate</name>
    </ligand>
</feature>